<dbReference type="Proteomes" id="UP000266177">
    <property type="component" value="Unassembled WGS sequence"/>
</dbReference>
<dbReference type="OrthoDB" id="2534901at2"/>
<evidence type="ECO:0000313" key="3">
    <source>
        <dbReference type="Proteomes" id="UP000266177"/>
    </source>
</evidence>
<accession>A0A3A3GN35</accession>
<proteinExistence type="predicted"/>
<feature type="region of interest" description="Disordered" evidence="1">
    <location>
        <begin position="368"/>
        <end position="394"/>
    </location>
</feature>
<sequence>MRNGLIYGEMAEQTAQPFRLFGNLSGEMNINDVPLAPGVRIDELKKGDDDPLEVVVEIPASRSKRGWNYRSQSLKDIVDAVMTKTLNGFLGHQKPEEVNNQFLPPVTHWVGAKMVGETAYFRGVVDAAAKDLKRWIRSNRINQVSIYGMPKLQRAKGETDVVGYNPLSIDWTPLDRAGMNTRIVAMSGEMWDLDGAGPEESKGDDEQVEWAQVLTEVKKKHGMKGFTIGTLAGEMGLTDEQVVAELTPEFAQQVQRALDVLSKAESVLGVSGEMDVEELFKTLKAAADKETSANRDQIVGEMMESKVTSSAVRKELQSPETALGKLWTYHARGIAADATKEQIAGEMDAFLADPVVKGMVEAIHTDKPAGAGRATTGGGQAGAPQGLRTKKTSI</sequence>
<dbReference type="RefSeq" id="WP_119790197.1">
    <property type="nucleotide sequence ID" value="NZ_QYZD01000001.1"/>
</dbReference>
<dbReference type="AlphaFoldDB" id="A0A3A3GN35"/>
<reference evidence="2 3" key="1">
    <citation type="submission" date="2018-09" db="EMBL/GenBank/DDBJ databases">
        <title>Paenibacillus SK2017-BO5.</title>
        <authorList>
            <person name="Piskunova J.V."/>
            <person name="Dubiley S.A."/>
            <person name="Severinov K.V."/>
        </authorList>
    </citation>
    <scope>NUCLEOTIDE SEQUENCE [LARGE SCALE GENOMIC DNA]</scope>
    <source>
        <strain evidence="2 3">BO5</strain>
    </source>
</reference>
<comment type="caution">
    <text evidence="2">The sequence shown here is derived from an EMBL/GenBank/DDBJ whole genome shotgun (WGS) entry which is preliminary data.</text>
</comment>
<name>A0A3A3GN35_PANTH</name>
<dbReference type="EMBL" id="QYZD01000001">
    <property type="protein sequence ID" value="RJG26700.1"/>
    <property type="molecule type" value="Genomic_DNA"/>
</dbReference>
<gene>
    <name evidence="2" type="ORF">DQX05_01315</name>
</gene>
<organism evidence="2 3">
    <name type="scientific">Paenibacillus thiaminolyticus</name>
    <name type="common">Bacillus thiaminolyticus</name>
    <dbReference type="NCBI Taxonomy" id="49283"/>
    <lineage>
        <taxon>Bacteria</taxon>
        <taxon>Bacillati</taxon>
        <taxon>Bacillota</taxon>
        <taxon>Bacilli</taxon>
        <taxon>Bacillales</taxon>
        <taxon>Paenibacillaceae</taxon>
        <taxon>Paenibacillus</taxon>
    </lineage>
</organism>
<evidence type="ECO:0000313" key="2">
    <source>
        <dbReference type="EMBL" id="RJG26700.1"/>
    </source>
</evidence>
<protein>
    <submittedName>
        <fullName evidence="2">Uncharacterized protein</fullName>
    </submittedName>
</protein>
<evidence type="ECO:0000256" key="1">
    <source>
        <dbReference type="SAM" id="MobiDB-lite"/>
    </source>
</evidence>